<dbReference type="PANTHER" id="PTHR21700">
    <property type="entry name" value="TRANSTHYRETIN-LIKE FAMILY PROTEIN-RELATED"/>
    <property type="match status" value="1"/>
</dbReference>
<keyword evidence="4 5" id="KW-0732">Signal</keyword>
<evidence type="ECO:0000313" key="6">
    <source>
        <dbReference type="EMBL" id="GMR50480.1"/>
    </source>
</evidence>
<proteinExistence type="inferred from homology"/>
<dbReference type="EMBL" id="BTRK01000004">
    <property type="protein sequence ID" value="GMR50480.1"/>
    <property type="molecule type" value="Genomic_DNA"/>
</dbReference>
<dbReference type="GO" id="GO:0005576">
    <property type="term" value="C:extracellular region"/>
    <property type="evidence" value="ECO:0007669"/>
    <property type="project" value="UniProtKB-SubCell"/>
</dbReference>
<dbReference type="Pfam" id="PF01060">
    <property type="entry name" value="TTR-52"/>
    <property type="match status" value="1"/>
</dbReference>
<feature type="non-terminal residue" evidence="6">
    <location>
        <position position="1"/>
    </location>
</feature>
<dbReference type="InterPro" id="IPR001534">
    <property type="entry name" value="Transthyretin-like"/>
</dbReference>
<evidence type="ECO:0000256" key="1">
    <source>
        <dbReference type="ARBA" id="ARBA00004613"/>
    </source>
</evidence>
<feature type="chain" id="PRO_5042890818" description="Transthyretin-like family protein" evidence="5">
    <location>
        <begin position="22"/>
        <end position="151"/>
    </location>
</feature>
<protein>
    <recommendedName>
        <fullName evidence="8">Transthyretin-like family protein</fullName>
    </recommendedName>
</protein>
<evidence type="ECO:0000256" key="5">
    <source>
        <dbReference type="SAM" id="SignalP"/>
    </source>
</evidence>
<evidence type="ECO:0000256" key="2">
    <source>
        <dbReference type="ARBA" id="ARBA00010112"/>
    </source>
</evidence>
<evidence type="ECO:0000256" key="4">
    <source>
        <dbReference type="ARBA" id="ARBA00022729"/>
    </source>
</evidence>
<organism evidence="6 7">
    <name type="scientific">Pristionchus mayeri</name>
    <dbReference type="NCBI Taxonomy" id="1317129"/>
    <lineage>
        <taxon>Eukaryota</taxon>
        <taxon>Metazoa</taxon>
        <taxon>Ecdysozoa</taxon>
        <taxon>Nematoda</taxon>
        <taxon>Chromadorea</taxon>
        <taxon>Rhabditida</taxon>
        <taxon>Rhabditina</taxon>
        <taxon>Diplogasteromorpha</taxon>
        <taxon>Diplogasteroidea</taxon>
        <taxon>Neodiplogasteridae</taxon>
        <taxon>Pristionchus</taxon>
    </lineage>
</organism>
<keyword evidence="3" id="KW-0964">Secreted</keyword>
<dbReference type="Gene3D" id="2.60.40.3330">
    <property type="match status" value="1"/>
</dbReference>
<evidence type="ECO:0008006" key="8">
    <source>
        <dbReference type="Google" id="ProtNLM"/>
    </source>
</evidence>
<dbReference type="GO" id="GO:0009986">
    <property type="term" value="C:cell surface"/>
    <property type="evidence" value="ECO:0007669"/>
    <property type="project" value="InterPro"/>
</dbReference>
<comment type="similarity">
    <text evidence="2">Belongs to the nematode transthyretin-like family.</text>
</comment>
<evidence type="ECO:0000313" key="7">
    <source>
        <dbReference type="Proteomes" id="UP001328107"/>
    </source>
</evidence>
<keyword evidence="7" id="KW-1185">Reference proteome</keyword>
<evidence type="ECO:0000256" key="3">
    <source>
        <dbReference type="ARBA" id="ARBA00022525"/>
    </source>
</evidence>
<comment type="subcellular location">
    <subcellularLocation>
        <location evidence="1">Secreted</location>
    </subcellularLocation>
</comment>
<dbReference type="PANTHER" id="PTHR21700:SF30">
    <property type="entry name" value="TRANSTHYRETIN-LIKE FAMILY PROTEIN"/>
    <property type="match status" value="1"/>
</dbReference>
<name>A0AAN5CTY7_9BILA</name>
<reference evidence="7" key="1">
    <citation type="submission" date="2022-10" db="EMBL/GenBank/DDBJ databases">
        <title>Genome assembly of Pristionchus species.</title>
        <authorList>
            <person name="Yoshida K."/>
            <person name="Sommer R.J."/>
        </authorList>
    </citation>
    <scope>NUCLEOTIDE SEQUENCE [LARGE SCALE GENOMIC DNA]</scope>
    <source>
        <strain evidence="7">RS5460</strain>
    </source>
</reference>
<gene>
    <name evidence="6" type="ORF">PMAYCL1PPCAC_20675</name>
</gene>
<accession>A0AAN5CTY7</accession>
<dbReference type="InterPro" id="IPR038479">
    <property type="entry name" value="Transthyretin-like_sf"/>
</dbReference>
<dbReference type="Proteomes" id="UP001328107">
    <property type="component" value="Unassembled WGS sequence"/>
</dbReference>
<dbReference type="AlphaFoldDB" id="A0AAN5CTY7"/>
<feature type="signal peptide" evidence="5">
    <location>
        <begin position="1"/>
        <end position="21"/>
    </location>
</feature>
<comment type="caution">
    <text evidence="6">The sequence shown here is derived from an EMBL/GenBank/DDBJ whole genome shotgun (WGS) entry which is preliminary data.</text>
</comment>
<sequence length="151" mass="17106">FRIMKYAALALLVAMLGLTEAKMQNVTVKGVAVCNKFRMANVLVELWEKDPLSPNDLLATIHTNRDGEFQLSGGNDEAFSEIAPFVKFHHTCATSSNKEQSCKRMTEYVVPAEYIWSEETPAKDRKTYNMDYVTLDIFTTGEKEHCESKTN</sequence>